<evidence type="ECO:0008006" key="3">
    <source>
        <dbReference type="Google" id="ProtNLM"/>
    </source>
</evidence>
<protein>
    <recommendedName>
        <fullName evidence="3">Lipoprotein</fullName>
    </recommendedName>
</protein>
<comment type="caution">
    <text evidence="1">The sequence shown here is derived from an EMBL/GenBank/DDBJ whole genome shotgun (WGS) entry which is preliminary data.</text>
</comment>
<organism evidence="1 2">
    <name type="scientific">Flavobacterium profundi</name>
    <dbReference type="NCBI Taxonomy" id="1774945"/>
    <lineage>
        <taxon>Bacteria</taxon>
        <taxon>Pseudomonadati</taxon>
        <taxon>Bacteroidota</taxon>
        <taxon>Flavobacteriia</taxon>
        <taxon>Flavobacteriales</taxon>
        <taxon>Flavobacteriaceae</taxon>
        <taxon>Flavobacterium</taxon>
    </lineage>
</organism>
<dbReference type="RefSeq" id="WP_140996742.1">
    <property type="nucleotide sequence ID" value="NZ_VDCZ01000002.1"/>
</dbReference>
<dbReference type="Proteomes" id="UP000431264">
    <property type="component" value="Unassembled WGS sequence"/>
</dbReference>
<sequence length="335" mass="36219">MKKTIFLSAFASLSILSCNDDDSMTTMSDSEFKLVTSSNTSGKISFTDLLLLNPTTVSLSVNGTDNDGIYYDSSSDEVILASRTNNRIERYTNLKNTVEAKTDNLMLANFNLNADFTNPREIAVSDDKVIVTQDQAASNSDTNKLLVYQKTATGFTLVNEYILDFKVWGIHINGNNLYAIADLTSDLVVFNNFFSLPSGNISASKRVTIEGLTRTHGITYSPEDDVMILTDVASAADATDGGLVIINNFTNIFGTTSNMGTIAMSNQIRVYGSSTTLGNPVDVAYDYVSNRIYVAERANAGGTVLTFDFPATSGNIAPVSTRAEAGVAAVYLFRK</sequence>
<evidence type="ECO:0000313" key="2">
    <source>
        <dbReference type="Proteomes" id="UP000431264"/>
    </source>
</evidence>
<gene>
    <name evidence="1" type="ORF">GOQ30_04120</name>
</gene>
<dbReference type="EMBL" id="WQLW01000002">
    <property type="protein sequence ID" value="MVO08350.1"/>
    <property type="molecule type" value="Genomic_DNA"/>
</dbReference>
<reference evidence="2" key="1">
    <citation type="submission" date="2019-05" db="EMBL/GenBank/DDBJ databases">
        <title>Flavobacterium profundi sp. nov., isolated from a deep-sea seamount.</title>
        <authorList>
            <person name="Zhang D.-C."/>
        </authorList>
    </citation>
    <scope>NUCLEOTIDE SEQUENCE [LARGE SCALE GENOMIC DNA]</scope>
    <source>
        <strain evidence="2">TP390</strain>
    </source>
</reference>
<dbReference type="SUPFAM" id="SSF63825">
    <property type="entry name" value="YWTD domain"/>
    <property type="match status" value="1"/>
</dbReference>
<dbReference type="OrthoDB" id="834772at2"/>
<name>A0A6I4IFP4_9FLAO</name>
<dbReference type="AlphaFoldDB" id="A0A6I4IFP4"/>
<keyword evidence="2" id="KW-1185">Reference proteome</keyword>
<proteinExistence type="predicted"/>
<accession>A0A6I4IFP4</accession>
<dbReference type="PROSITE" id="PS51257">
    <property type="entry name" value="PROKAR_LIPOPROTEIN"/>
    <property type="match status" value="1"/>
</dbReference>
<evidence type="ECO:0000313" key="1">
    <source>
        <dbReference type="EMBL" id="MVO08350.1"/>
    </source>
</evidence>